<reference evidence="2" key="1">
    <citation type="submission" date="2019-08" db="EMBL/GenBank/DDBJ databases">
        <authorList>
            <person name="Kucharzyk K."/>
            <person name="Murdoch R.W."/>
            <person name="Higgins S."/>
            <person name="Loffler F."/>
        </authorList>
    </citation>
    <scope>NUCLEOTIDE SEQUENCE</scope>
</reference>
<dbReference type="AlphaFoldDB" id="A0A644TS42"/>
<dbReference type="Pfam" id="PF12680">
    <property type="entry name" value="SnoaL_2"/>
    <property type="match status" value="1"/>
</dbReference>
<accession>A0A644TS42</accession>
<gene>
    <name evidence="2" type="ORF">SDC9_15532</name>
</gene>
<dbReference type="EMBL" id="VSSQ01000049">
    <property type="protein sequence ID" value="MPL69783.1"/>
    <property type="molecule type" value="Genomic_DNA"/>
</dbReference>
<organism evidence="2">
    <name type="scientific">bioreactor metagenome</name>
    <dbReference type="NCBI Taxonomy" id="1076179"/>
    <lineage>
        <taxon>unclassified sequences</taxon>
        <taxon>metagenomes</taxon>
        <taxon>ecological metagenomes</taxon>
    </lineage>
</organism>
<dbReference type="InterPro" id="IPR032710">
    <property type="entry name" value="NTF2-like_dom_sf"/>
</dbReference>
<evidence type="ECO:0000313" key="2">
    <source>
        <dbReference type="EMBL" id="MPL69783.1"/>
    </source>
</evidence>
<comment type="caution">
    <text evidence="2">The sequence shown here is derived from an EMBL/GenBank/DDBJ whole genome shotgun (WGS) entry which is preliminary data.</text>
</comment>
<sequence length="155" mass="17823">MQQPELEKMRQIILLTLLIFVHMSYSQTVNPDISETIIALEKAALERWNQGDPSGYLELSAGDVTYFDPSLEQRLDGLDRLREYYRPVEGLVNVSGYEMVNPEVTATQNMAVLTFNLHSFTAGNVSKWNCTEVYRLEPDGQWKIVHTHWSSFIKP</sequence>
<feature type="domain" description="SnoaL-like" evidence="1">
    <location>
        <begin position="44"/>
        <end position="142"/>
    </location>
</feature>
<dbReference type="SUPFAM" id="SSF54427">
    <property type="entry name" value="NTF2-like"/>
    <property type="match status" value="1"/>
</dbReference>
<dbReference type="Gene3D" id="3.10.450.50">
    <property type="match status" value="1"/>
</dbReference>
<protein>
    <recommendedName>
        <fullName evidence="1">SnoaL-like domain-containing protein</fullName>
    </recommendedName>
</protein>
<name>A0A644TS42_9ZZZZ</name>
<proteinExistence type="predicted"/>
<dbReference type="InterPro" id="IPR037401">
    <property type="entry name" value="SnoaL-like"/>
</dbReference>
<evidence type="ECO:0000259" key="1">
    <source>
        <dbReference type="Pfam" id="PF12680"/>
    </source>
</evidence>